<name>A0A084QA60_STAC4</name>
<dbReference type="SUPFAM" id="SSF53474">
    <property type="entry name" value="alpha/beta-Hydrolases"/>
    <property type="match status" value="1"/>
</dbReference>
<evidence type="ECO:0008006" key="4">
    <source>
        <dbReference type="Google" id="ProtNLM"/>
    </source>
</evidence>
<evidence type="ECO:0000313" key="3">
    <source>
        <dbReference type="Proteomes" id="UP000028524"/>
    </source>
</evidence>
<dbReference type="InParanoid" id="A0A084QA60"/>
<dbReference type="HOGENOM" id="CLU_375600_0_0_1"/>
<feature type="region of interest" description="Disordered" evidence="1">
    <location>
        <begin position="706"/>
        <end position="738"/>
    </location>
</feature>
<dbReference type="InterPro" id="IPR050228">
    <property type="entry name" value="Carboxylesterase_BioH"/>
</dbReference>
<dbReference type="STRING" id="1283841.A0A084QA60"/>
<dbReference type="OrthoDB" id="9978720at2759"/>
<feature type="compositionally biased region" description="Gly residues" evidence="1">
    <location>
        <begin position="726"/>
        <end position="738"/>
    </location>
</feature>
<organism evidence="2 3">
    <name type="scientific">Stachybotrys chlorohalonatus (strain IBT 40285)</name>
    <dbReference type="NCBI Taxonomy" id="1283841"/>
    <lineage>
        <taxon>Eukaryota</taxon>
        <taxon>Fungi</taxon>
        <taxon>Dikarya</taxon>
        <taxon>Ascomycota</taxon>
        <taxon>Pezizomycotina</taxon>
        <taxon>Sordariomycetes</taxon>
        <taxon>Hypocreomycetidae</taxon>
        <taxon>Hypocreales</taxon>
        <taxon>Stachybotryaceae</taxon>
        <taxon>Stachybotrys</taxon>
    </lineage>
</organism>
<dbReference type="PANTHER" id="PTHR43194">
    <property type="entry name" value="HYDROLASE ALPHA/BETA FOLD FAMILY"/>
    <property type="match status" value="1"/>
</dbReference>
<protein>
    <recommendedName>
        <fullName evidence="4">AB hydrolase-1 domain-containing protein</fullName>
    </recommendedName>
</protein>
<dbReference type="PANTHER" id="PTHR43194:SF4">
    <property type="entry name" value="AB HYDROLASE-1 DOMAIN-CONTAINING PROTEIN"/>
    <property type="match status" value="1"/>
</dbReference>
<dbReference type="AlphaFoldDB" id="A0A084QA60"/>
<dbReference type="Proteomes" id="UP000028524">
    <property type="component" value="Unassembled WGS sequence"/>
</dbReference>
<reference evidence="2 3" key="1">
    <citation type="journal article" date="2014" name="BMC Genomics">
        <title>Comparative genome sequencing reveals chemotype-specific gene clusters in the toxigenic black mold Stachybotrys.</title>
        <authorList>
            <person name="Semeiks J."/>
            <person name="Borek D."/>
            <person name="Otwinowski Z."/>
            <person name="Grishin N.V."/>
        </authorList>
    </citation>
    <scope>NUCLEOTIDE SEQUENCE [LARGE SCALE GENOMIC DNA]</scope>
    <source>
        <strain evidence="2 3">IBT 40285</strain>
    </source>
</reference>
<feature type="region of interest" description="Disordered" evidence="1">
    <location>
        <begin position="625"/>
        <end position="655"/>
    </location>
</feature>
<evidence type="ECO:0000313" key="2">
    <source>
        <dbReference type="EMBL" id="KFA60845.1"/>
    </source>
</evidence>
<dbReference type="InterPro" id="IPR029058">
    <property type="entry name" value="AB_hydrolase_fold"/>
</dbReference>
<sequence length="738" mass="79550">MSDPGIANPTGELNSLLSDVLGFDATTWTFDPRKTEPLDLGQVPPLQEAFSKRRTFYVNANWDMTVVTGAGSNIVGQMYVESLEPLVKLQPHPIVLIHDDFQTGQIWLTKPDGNPGWASFFLGQGFHVYIVDLPPAGRSNFLASGRSALRETTKAARDARSAEFVEREHTAPGSRPVQQQAYAQAVLHNQWPGTGLRGDPIFAKYCASLESMPIKKLERQTLAQDGLRSLLQITGKAILVGSGAGGNAAWLAADLEPAMVAMLVALEPNGPPFGVACGNSARVYDGNITYSAAHRPYGLTDIPLTYDPPADAAFGFDSSVSRPLDVAKVQCFEGAMGACILQKSLTLASNDVDQVLAHDHQAQVRQLMHLKKMPHAIFTAQASPHTTYDWATVEFLKQAGASVDWIKLEDFQIYGNGHLMHLELNSDAVAGLVNNWIRMKLNIDDGPPLESKDPFSGKAASTGPANSIAMPLNLPEVGMFEFPGPEPWALEPLHYDISDDFFDTALGDVVDAKSTQEAEADVGLLEVPAEDLVAEAADAPQTSVSTATNLPQSTIVATEFCAVSGHEDEKDVSEQHKVGLATMSVRTHIPDLSLPRKPQFPQGLMKDAGATVSRTNLASKAIANDAKPADANSAESTTSFARQQQHQGTFDRGPFNTPNSPVCWQYWPPPQQQPYAQYFQHGQFPLSPSTPSTAGQANAYSQNSQLVYSTPPTPTRAAGQDRGRGLGRGGLSYGPFHG</sequence>
<gene>
    <name evidence="2" type="ORF">S40285_06194</name>
</gene>
<proteinExistence type="predicted"/>
<accession>A0A084QA60</accession>
<keyword evidence="3" id="KW-1185">Reference proteome</keyword>
<dbReference type="EMBL" id="KL660885">
    <property type="protein sequence ID" value="KFA60845.1"/>
    <property type="molecule type" value="Genomic_DNA"/>
</dbReference>
<evidence type="ECO:0000256" key="1">
    <source>
        <dbReference type="SAM" id="MobiDB-lite"/>
    </source>
</evidence>
<dbReference type="Gene3D" id="3.40.50.1820">
    <property type="entry name" value="alpha/beta hydrolase"/>
    <property type="match status" value="1"/>
</dbReference>
<feature type="compositionally biased region" description="Polar residues" evidence="1">
    <location>
        <begin position="633"/>
        <end position="648"/>
    </location>
</feature>
<dbReference type="CDD" id="cd12809">
    <property type="entry name" value="Esterase_713_like-2"/>
    <property type="match status" value="1"/>
</dbReference>